<gene>
    <name evidence="1" type="ORF">OUZ56_005991</name>
</gene>
<sequence length="61" mass="6911">MPAGRFPILFQGNCGIEEQIEAGSPHVFQLMKTFWQRVSDEDLSPSFRVPIQFPILCGKTD</sequence>
<evidence type="ECO:0000313" key="1">
    <source>
        <dbReference type="EMBL" id="KAK4004249.1"/>
    </source>
</evidence>
<proteinExistence type="predicted"/>
<comment type="caution">
    <text evidence="1">The sequence shown here is derived from an EMBL/GenBank/DDBJ whole genome shotgun (WGS) entry which is preliminary data.</text>
</comment>
<keyword evidence="2" id="KW-1185">Reference proteome</keyword>
<organism evidence="1 2">
    <name type="scientific">Daphnia magna</name>
    <dbReference type="NCBI Taxonomy" id="35525"/>
    <lineage>
        <taxon>Eukaryota</taxon>
        <taxon>Metazoa</taxon>
        <taxon>Ecdysozoa</taxon>
        <taxon>Arthropoda</taxon>
        <taxon>Crustacea</taxon>
        <taxon>Branchiopoda</taxon>
        <taxon>Diplostraca</taxon>
        <taxon>Cladocera</taxon>
        <taxon>Anomopoda</taxon>
        <taxon>Daphniidae</taxon>
        <taxon>Daphnia</taxon>
    </lineage>
</organism>
<protein>
    <submittedName>
        <fullName evidence="1">Uncharacterized protein</fullName>
    </submittedName>
</protein>
<name>A0ABQ9YUC6_9CRUS</name>
<dbReference type="Proteomes" id="UP001234178">
    <property type="component" value="Unassembled WGS sequence"/>
</dbReference>
<evidence type="ECO:0000313" key="2">
    <source>
        <dbReference type="Proteomes" id="UP001234178"/>
    </source>
</evidence>
<accession>A0ABQ9YUC6</accession>
<dbReference type="EMBL" id="JAOYFB010000001">
    <property type="protein sequence ID" value="KAK4004249.1"/>
    <property type="molecule type" value="Genomic_DNA"/>
</dbReference>
<reference evidence="1 2" key="1">
    <citation type="journal article" date="2023" name="Nucleic Acids Res.">
        <title>The hologenome of Daphnia magna reveals possible DNA methylation and microbiome-mediated evolution of the host genome.</title>
        <authorList>
            <person name="Chaturvedi A."/>
            <person name="Li X."/>
            <person name="Dhandapani V."/>
            <person name="Marshall H."/>
            <person name="Kissane S."/>
            <person name="Cuenca-Cambronero M."/>
            <person name="Asole G."/>
            <person name="Calvet F."/>
            <person name="Ruiz-Romero M."/>
            <person name="Marangio P."/>
            <person name="Guigo R."/>
            <person name="Rago D."/>
            <person name="Mirbahai L."/>
            <person name="Eastwood N."/>
            <person name="Colbourne J.K."/>
            <person name="Zhou J."/>
            <person name="Mallon E."/>
            <person name="Orsini L."/>
        </authorList>
    </citation>
    <scope>NUCLEOTIDE SEQUENCE [LARGE SCALE GENOMIC DNA]</scope>
    <source>
        <strain evidence="1">LRV0_1</strain>
    </source>
</reference>